<comment type="caution">
    <text evidence="6">The sequence shown here is derived from an EMBL/GenBank/DDBJ whole genome shotgun (WGS) entry which is preliminary data.</text>
</comment>
<feature type="region of interest" description="Disordered" evidence="3">
    <location>
        <begin position="284"/>
        <end position="314"/>
    </location>
</feature>
<gene>
    <name evidence="6" type="ORF">J2S57_001095</name>
</gene>
<name>A0ABT9NYG5_9ACTN</name>
<keyword evidence="2" id="KW-0175">Coiled coil</keyword>
<reference evidence="6 7" key="1">
    <citation type="submission" date="2023-07" db="EMBL/GenBank/DDBJ databases">
        <title>Sequencing the genomes of 1000 actinobacteria strains.</title>
        <authorList>
            <person name="Klenk H.-P."/>
        </authorList>
    </citation>
    <scope>NUCLEOTIDE SEQUENCE [LARGE SCALE GENOMIC DNA]</scope>
    <source>
        <strain evidence="6 7">DSM 44388</strain>
    </source>
</reference>
<evidence type="ECO:0000256" key="3">
    <source>
        <dbReference type="SAM" id="MobiDB-lite"/>
    </source>
</evidence>
<sequence length="443" mass="47156">MKRATFNRRTARTGRPARFLAALMVAGSALAVGVTNVAQTAQPAAADDVKDKQKKLDAELKELRETLEGTSDDLVEAAVRLRTAESRLSDANARLKSAQTALDQANARDKELADELELAEAAVEKAQRDLEERAAQERETKDRLGSIAREAYVSSGMTGLSIALDAQTPEQFTDRLGVADNVLRAQSDVIDRLGVQQAETRAREAKLDAGREHVADLKKQSEQVVEQRRTATAEAKSATEEIGELVDEREAAVDSIAAKKASEQKRVDELETEQEKLAKILRDRAEKARRQASGSGGSGGSGSGSGSGGSSGGGTLTYPVNAPVTSSYGWRYHPILNYRKLHSGTDFGAPCGTPVKAAASGTIVTAGWSSGGYGNHIVVDNGNLRGSGVATTYNHLSRITVRSGHVNRGQVIGYSGTTGLSTGCHLHFEVWVNGSTTDPMGWL</sequence>
<dbReference type="Proteomes" id="UP001235712">
    <property type="component" value="Unassembled WGS sequence"/>
</dbReference>
<dbReference type="InterPro" id="IPR016047">
    <property type="entry name" value="M23ase_b-sheet_dom"/>
</dbReference>
<dbReference type="CDD" id="cd12797">
    <property type="entry name" value="M23_peptidase"/>
    <property type="match status" value="1"/>
</dbReference>
<feature type="compositionally biased region" description="Gly residues" evidence="3">
    <location>
        <begin position="294"/>
        <end position="314"/>
    </location>
</feature>
<evidence type="ECO:0000256" key="4">
    <source>
        <dbReference type="SAM" id="SignalP"/>
    </source>
</evidence>
<evidence type="ECO:0000256" key="2">
    <source>
        <dbReference type="SAM" id="Coils"/>
    </source>
</evidence>
<evidence type="ECO:0000259" key="5">
    <source>
        <dbReference type="Pfam" id="PF01551"/>
    </source>
</evidence>
<protein>
    <submittedName>
        <fullName evidence="6">Murein DD-endopeptidase MepM/ murein hydrolase activator NlpD</fullName>
    </submittedName>
</protein>
<keyword evidence="7" id="KW-1185">Reference proteome</keyword>
<keyword evidence="1 4" id="KW-0732">Signal</keyword>
<organism evidence="6 7">
    <name type="scientific">Kineosporia succinea</name>
    <dbReference type="NCBI Taxonomy" id="84632"/>
    <lineage>
        <taxon>Bacteria</taxon>
        <taxon>Bacillati</taxon>
        <taxon>Actinomycetota</taxon>
        <taxon>Actinomycetes</taxon>
        <taxon>Kineosporiales</taxon>
        <taxon>Kineosporiaceae</taxon>
        <taxon>Kineosporia</taxon>
    </lineage>
</organism>
<keyword evidence="6" id="KW-0378">Hydrolase</keyword>
<proteinExistence type="predicted"/>
<dbReference type="PANTHER" id="PTHR21666">
    <property type="entry name" value="PEPTIDASE-RELATED"/>
    <property type="match status" value="1"/>
</dbReference>
<dbReference type="Gene3D" id="2.70.70.10">
    <property type="entry name" value="Glucose Permease (Domain IIA)"/>
    <property type="match status" value="1"/>
</dbReference>
<dbReference type="InterPro" id="IPR011055">
    <property type="entry name" value="Dup_hybrid_motif"/>
</dbReference>
<dbReference type="PANTHER" id="PTHR21666:SF289">
    <property type="entry name" value="L-ALA--D-GLU ENDOPEPTIDASE"/>
    <property type="match status" value="1"/>
</dbReference>
<feature type="signal peptide" evidence="4">
    <location>
        <begin position="1"/>
        <end position="31"/>
    </location>
</feature>
<dbReference type="GO" id="GO:0016787">
    <property type="term" value="F:hydrolase activity"/>
    <property type="evidence" value="ECO:0007669"/>
    <property type="project" value="UniProtKB-KW"/>
</dbReference>
<evidence type="ECO:0000313" key="6">
    <source>
        <dbReference type="EMBL" id="MDP9825346.1"/>
    </source>
</evidence>
<dbReference type="Gene3D" id="6.10.250.3150">
    <property type="match status" value="1"/>
</dbReference>
<dbReference type="Pfam" id="PF01551">
    <property type="entry name" value="Peptidase_M23"/>
    <property type="match status" value="1"/>
</dbReference>
<evidence type="ECO:0000256" key="1">
    <source>
        <dbReference type="ARBA" id="ARBA00022729"/>
    </source>
</evidence>
<dbReference type="RefSeq" id="WP_307239034.1">
    <property type="nucleotide sequence ID" value="NZ_JAUSQZ010000001.1"/>
</dbReference>
<feature type="chain" id="PRO_5046470526" evidence="4">
    <location>
        <begin position="32"/>
        <end position="443"/>
    </location>
</feature>
<dbReference type="InterPro" id="IPR050570">
    <property type="entry name" value="Cell_wall_metabolism_enzyme"/>
</dbReference>
<dbReference type="EMBL" id="JAUSQZ010000001">
    <property type="protein sequence ID" value="MDP9825346.1"/>
    <property type="molecule type" value="Genomic_DNA"/>
</dbReference>
<evidence type="ECO:0000313" key="7">
    <source>
        <dbReference type="Proteomes" id="UP001235712"/>
    </source>
</evidence>
<feature type="coiled-coil region" evidence="2">
    <location>
        <begin position="46"/>
        <end position="143"/>
    </location>
</feature>
<dbReference type="SUPFAM" id="SSF51261">
    <property type="entry name" value="Duplicated hybrid motif"/>
    <property type="match status" value="1"/>
</dbReference>
<accession>A0ABT9NYG5</accession>
<feature type="domain" description="M23ase beta-sheet core" evidence="5">
    <location>
        <begin position="341"/>
        <end position="439"/>
    </location>
</feature>